<accession>W2WKQ8</accession>
<reference evidence="1 2" key="1">
    <citation type="submission" date="2013-11" db="EMBL/GenBank/DDBJ databases">
        <title>The Genome Sequence of Phytophthora parasitica CJ01A1.</title>
        <authorList>
            <consortium name="The Broad Institute Genomics Platform"/>
            <person name="Russ C."/>
            <person name="Tyler B."/>
            <person name="Panabieres F."/>
            <person name="Shan W."/>
            <person name="Tripathy S."/>
            <person name="Grunwald N."/>
            <person name="Machado M."/>
            <person name="Johnson C.S."/>
            <person name="Walker B."/>
            <person name="Young S.K."/>
            <person name="Zeng Q."/>
            <person name="Gargeya S."/>
            <person name="Fitzgerald M."/>
            <person name="Haas B."/>
            <person name="Abouelleil A."/>
            <person name="Allen A.W."/>
            <person name="Alvarado L."/>
            <person name="Arachchi H.M."/>
            <person name="Berlin A.M."/>
            <person name="Chapman S.B."/>
            <person name="Gainer-Dewar J."/>
            <person name="Goldberg J."/>
            <person name="Griggs A."/>
            <person name="Gujja S."/>
            <person name="Hansen M."/>
            <person name="Howarth C."/>
            <person name="Imamovic A."/>
            <person name="Ireland A."/>
            <person name="Larimer J."/>
            <person name="McCowan C."/>
            <person name="Murphy C."/>
            <person name="Pearson M."/>
            <person name="Poon T.W."/>
            <person name="Priest M."/>
            <person name="Roberts A."/>
            <person name="Saif S."/>
            <person name="Shea T."/>
            <person name="Sisk P."/>
            <person name="Sykes S."/>
            <person name="Wortman J."/>
            <person name="Nusbaum C."/>
            <person name="Birren B."/>
        </authorList>
    </citation>
    <scope>NUCLEOTIDE SEQUENCE [LARGE SCALE GENOMIC DNA]</scope>
    <source>
        <strain evidence="1 2">CJ01A1</strain>
    </source>
</reference>
<dbReference type="AlphaFoldDB" id="W2WKQ8"/>
<sequence>MTNSLAVRSVLTLVPAPGPTDVNLTDSAATGWNNADDGENDEDNALSVSRQTYSTMVATLGVVEVSDDEQSGCEVGARVGDCSEVNLVNSAETGLDHKTDRRSCCCPGDTVCNVYNCACNYVPKCADQYNNP</sequence>
<comment type="caution">
    <text evidence="1">The sequence shown here is derived from an EMBL/GenBank/DDBJ whole genome shotgun (WGS) entry which is preliminary data.</text>
</comment>
<name>W2WKQ8_PHYNI</name>
<dbReference type="EMBL" id="ANIX01002659">
    <property type="protein sequence ID" value="ETP11086.1"/>
    <property type="molecule type" value="Genomic_DNA"/>
</dbReference>
<evidence type="ECO:0000313" key="2">
    <source>
        <dbReference type="Proteomes" id="UP000018958"/>
    </source>
</evidence>
<protein>
    <submittedName>
        <fullName evidence="1">Uncharacterized protein</fullName>
    </submittedName>
</protein>
<proteinExistence type="predicted"/>
<evidence type="ECO:0000313" key="1">
    <source>
        <dbReference type="EMBL" id="ETP11086.1"/>
    </source>
</evidence>
<dbReference type="Proteomes" id="UP000018958">
    <property type="component" value="Unassembled WGS sequence"/>
</dbReference>
<gene>
    <name evidence="1" type="ORF">F441_13380</name>
</gene>
<organism evidence="1 2">
    <name type="scientific">Phytophthora nicotianae CJ01A1</name>
    <dbReference type="NCBI Taxonomy" id="1317063"/>
    <lineage>
        <taxon>Eukaryota</taxon>
        <taxon>Sar</taxon>
        <taxon>Stramenopiles</taxon>
        <taxon>Oomycota</taxon>
        <taxon>Peronosporomycetes</taxon>
        <taxon>Peronosporales</taxon>
        <taxon>Peronosporaceae</taxon>
        <taxon>Phytophthora</taxon>
    </lineage>
</organism>